<evidence type="ECO:0000313" key="3">
    <source>
        <dbReference type="Proteomes" id="UP000799778"/>
    </source>
</evidence>
<protein>
    <submittedName>
        <fullName evidence="2">Uncharacterized protein</fullName>
    </submittedName>
</protein>
<feature type="region of interest" description="Disordered" evidence="1">
    <location>
        <begin position="337"/>
        <end position="358"/>
    </location>
</feature>
<feature type="compositionally biased region" description="Acidic residues" evidence="1">
    <location>
        <begin position="271"/>
        <end position="281"/>
    </location>
</feature>
<evidence type="ECO:0000256" key="1">
    <source>
        <dbReference type="SAM" id="MobiDB-lite"/>
    </source>
</evidence>
<dbReference type="GeneID" id="54283360"/>
<keyword evidence="3" id="KW-1185">Reference proteome</keyword>
<dbReference type="OrthoDB" id="3800972at2759"/>
<accession>A0A6A5XNA1</accession>
<feature type="region of interest" description="Disordered" evidence="1">
    <location>
        <begin position="606"/>
        <end position="648"/>
    </location>
</feature>
<evidence type="ECO:0000313" key="2">
    <source>
        <dbReference type="EMBL" id="KAF2014327.1"/>
    </source>
</evidence>
<reference evidence="2" key="1">
    <citation type="journal article" date="2020" name="Stud. Mycol.">
        <title>101 Dothideomycetes genomes: a test case for predicting lifestyles and emergence of pathogens.</title>
        <authorList>
            <person name="Haridas S."/>
            <person name="Albert R."/>
            <person name="Binder M."/>
            <person name="Bloem J."/>
            <person name="Labutti K."/>
            <person name="Salamov A."/>
            <person name="Andreopoulos B."/>
            <person name="Baker S."/>
            <person name="Barry K."/>
            <person name="Bills G."/>
            <person name="Bluhm B."/>
            <person name="Cannon C."/>
            <person name="Castanera R."/>
            <person name="Culley D."/>
            <person name="Daum C."/>
            <person name="Ezra D."/>
            <person name="Gonzalez J."/>
            <person name="Henrissat B."/>
            <person name="Kuo A."/>
            <person name="Liang C."/>
            <person name="Lipzen A."/>
            <person name="Lutzoni F."/>
            <person name="Magnuson J."/>
            <person name="Mondo S."/>
            <person name="Nolan M."/>
            <person name="Ohm R."/>
            <person name="Pangilinan J."/>
            <person name="Park H.-J."/>
            <person name="Ramirez L."/>
            <person name="Alfaro M."/>
            <person name="Sun H."/>
            <person name="Tritt A."/>
            <person name="Yoshinaga Y."/>
            <person name="Zwiers L.-H."/>
            <person name="Turgeon B."/>
            <person name="Goodwin S."/>
            <person name="Spatafora J."/>
            <person name="Crous P."/>
            <person name="Grigoriev I."/>
        </authorList>
    </citation>
    <scope>NUCLEOTIDE SEQUENCE</scope>
    <source>
        <strain evidence="2">CBS 175.79</strain>
    </source>
</reference>
<sequence length="648" mass="73350">MNYPSPPPSQSHAEIFLTPYTSIQMGAVTPMHNDEPNVEFPAGWNEERGFVSPYHRNPFLSTPVPDGVQHSLNVNNGDILRWDAFPHGVAAAEDFSSSWTQGGVDGDPLMNDMWGHNNNTFFPDVDTQGEFTQGEFTQSHVNVGTHMSPSRPERLSTVFTQGDAVAYGPSDAVVTSNDNDGIEHLVEDGVDDQGSLKFIQCPQPARPRRAAVSRGQKPTGVIKLKKNSRPRPMYRPIEMKVRSAVRKDPLIQCTTQFVHYEPQTSSTTTDSSDEESDEESVFDPYDQVTSHEDKLEAGKQRLENDRIRFFNNGYVERIPGTVDGHITATDLNRFDEGLGPERKFRHNEDKFPSEQQSGSTKWRWPELRIKNYMENKWRVDDYAFEGPPHAGRNHWAPATTDLSVLGDIDISAWEIVAFLPATISQYNVSHRLAANGWMPAKIADAINYVHQLPLESHIKGDTVKHKVLASDKRRYGQSWVKCCKANGFAQDRPRVTDGTARYLSAAGGAFECYDRWRPRANPYLLNLAGNATQVKFPEREHRGVLTAAVEFAIKHDLKDCRLSDVPALVAEYNLGQMSHWRKAWMPTPTADMNALDEFKVMMEPIRKELGRSRRKENKISRTTRKRKRSGDDEDEDEDQGRRKKVSRV</sequence>
<dbReference type="AlphaFoldDB" id="A0A6A5XNA1"/>
<name>A0A6A5XNA1_9PLEO</name>
<dbReference type="Proteomes" id="UP000799778">
    <property type="component" value="Unassembled WGS sequence"/>
</dbReference>
<dbReference type="RefSeq" id="XP_033382666.1">
    <property type="nucleotide sequence ID" value="XM_033525963.1"/>
</dbReference>
<dbReference type="EMBL" id="ML978070">
    <property type="protein sequence ID" value="KAF2014327.1"/>
    <property type="molecule type" value="Genomic_DNA"/>
</dbReference>
<proteinExistence type="predicted"/>
<organism evidence="2 3">
    <name type="scientific">Aaosphaeria arxii CBS 175.79</name>
    <dbReference type="NCBI Taxonomy" id="1450172"/>
    <lineage>
        <taxon>Eukaryota</taxon>
        <taxon>Fungi</taxon>
        <taxon>Dikarya</taxon>
        <taxon>Ascomycota</taxon>
        <taxon>Pezizomycotina</taxon>
        <taxon>Dothideomycetes</taxon>
        <taxon>Pleosporomycetidae</taxon>
        <taxon>Pleosporales</taxon>
        <taxon>Pleosporales incertae sedis</taxon>
        <taxon>Aaosphaeria</taxon>
    </lineage>
</organism>
<feature type="compositionally biased region" description="Basic residues" evidence="1">
    <location>
        <begin position="612"/>
        <end position="628"/>
    </location>
</feature>
<gene>
    <name evidence="2" type="ORF">BU24DRAFT_410081</name>
</gene>
<feature type="region of interest" description="Disordered" evidence="1">
    <location>
        <begin position="258"/>
        <end position="295"/>
    </location>
</feature>
<feature type="compositionally biased region" description="Basic and acidic residues" evidence="1">
    <location>
        <begin position="337"/>
        <end position="352"/>
    </location>
</feature>